<dbReference type="OrthoDB" id="1058301at2759"/>
<dbReference type="STRING" id="71784.A0A1Y2BF27"/>
<dbReference type="PROSITE" id="PS51704">
    <property type="entry name" value="GP_PDE"/>
    <property type="match status" value="1"/>
</dbReference>
<sequence length="332" mass="37428">MSEINVPGSLRKPGDIECWGHRGASAHLPENTLASFRAAILEGAHGIESDVHATSDGVILMFHDPTLDRTTTGKGLIRKQPWKGVIEHARTVKEPIQPIPRFEELVDLLMEEENRHVLLNIDCKMQNDPETLFPEMARIISKHANWETVLAPRLILGLWHPLFLKSAYTHLPLLKRYHIGFSLSIARQFFWDACDGFSIAFPILVGTTGQAFIRDCVKAGKSICVWTVNDPGEMRVALSWGVRAVLTDRVGAFVELRNEVVADPEKLQLPGLSKYVFGWSNWRYFTVAHPWIDRTQLDMMRTMCYQPGPLVMPDLSEFSMEATPPVLPPVKA</sequence>
<feature type="domain" description="GP-PDE" evidence="1">
    <location>
        <begin position="16"/>
        <end position="257"/>
    </location>
</feature>
<dbReference type="Pfam" id="PF03009">
    <property type="entry name" value="GDPD"/>
    <property type="match status" value="1"/>
</dbReference>
<evidence type="ECO:0000313" key="3">
    <source>
        <dbReference type="Proteomes" id="UP000193986"/>
    </source>
</evidence>
<keyword evidence="3" id="KW-1185">Reference proteome</keyword>
<proteinExistence type="predicted"/>
<dbReference type="Proteomes" id="UP000193986">
    <property type="component" value="Unassembled WGS sequence"/>
</dbReference>
<dbReference type="FunCoup" id="A0A1Y2BF27">
    <property type="interactions" value="79"/>
</dbReference>
<dbReference type="InterPro" id="IPR017946">
    <property type="entry name" value="PLC-like_Pdiesterase_TIM-brl"/>
</dbReference>
<dbReference type="CDD" id="cd08570">
    <property type="entry name" value="GDPD_YPL206cp_fungi"/>
    <property type="match status" value="1"/>
</dbReference>
<comment type="caution">
    <text evidence="2">The sequence shown here is derived from an EMBL/GenBank/DDBJ whole genome shotgun (WGS) entry which is preliminary data.</text>
</comment>
<dbReference type="InterPro" id="IPR030395">
    <property type="entry name" value="GP_PDE_dom"/>
</dbReference>
<reference evidence="2 3" key="1">
    <citation type="submission" date="2016-07" db="EMBL/GenBank/DDBJ databases">
        <title>Pervasive Adenine N6-methylation of Active Genes in Fungi.</title>
        <authorList>
            <consortium name="DOE Joint Genome Institute"/>
            <person name="Mondo S.J."/>
            <person name="Dannebaum R.O."/>
            <person name="Kuo R.C."/>
            <person name="Labutti K."/>
            <person name="Haridas S."/>
            <person name="Kuo A."/>
            <person name="Salamov A."/>
            <person name="Ahrendt S.R."/>
            <person name="Lipzen A."/>
            <person name="Sullivan W."/>
            <person name="Andreopoulos W.B."/>
            <person name="Clum A."/>
            <person name="Lindquist E."/>
            <person name="Daum C."/>
            <person name="Ramamoorthy G.K."/>
            <person name="Gryganskyi A."/>
            <person name="Culley D."/>
            <person name="Magnuson J.K."/>
            <person name="James T.Y."/>
            <person name="O'Malley M.A."/>
            <person name="Stajich J.E."/>
            <person name="Spatafora J.W."/>
            <person name="Visel A."/>
            <person name="Grigoriev I.V."/>
        </authorList>
    </citation>
    <scope>NUCLEOTIDE SEQUENCE [LARGE SCALE GENOMIC DNA]</scope>
    <source>
        <strain evidence="2 3">68-887.2</strain>
    </source>
</reference>
<protein>
    <submittedName>
        <fullName evidence="2">PLC-like phosphodiesterase</fullName>
    </submittedName>
</protein>
<dbReference type="SUPFAM" id="SSF51695">
    <property type="entry name" value="PLC-like phosphodiesterases"/>
    <property type="match status" value="1"/>
</dbReference>
<name>A0A1Y2BF27_9TREE</name>
<dbReference type="EMBL" id="MCFC01000006">
    <property type="protein sequence ID" value="ORY33432.1"/>
    <property type="molecule type" value="Genomic_DNA"/>
</dbReference>
<dbReference type="Gene3D" id="3.20.20.190">
    <property type="entry name" value="Phosphatidylinositol (PI) phosphodiesterase"/>
    <property type="match status" value="1"/>
</dbReference>
<evidence type="ECO:0000313" key="2">
    <source>
        <dbReference type="EMBL" id="ORY33432.1"/>
    </source>
</evidence>
<dbReference type="InParanoid" id="A0A1Y2BF27"/>
<dbReference type="AlphaFoldDB" id="A0A1Y2BF27"/>
<dbReference type="GO" id="GO:0006629">
    <property type="term" value="P:lipid metabolic process"/>
    <property type="evidence" value="ECO:0007669"/>
    <property type="project" value="InterPro"/>
</dbReference>
<dbReference type="PANTHER" id="PTHR43805">
    <property type="entry name" value="GLYCEROPHOSPHORYL DIESTER PHOSPHODIESTERASE"/>
    <property type="match status" value="1"/>
</dbReference>
<evidence type="ECO:0000259" key="1">
    <source>
        <dbReference type="PROSITE" id="PS51704"/>
    </source>
</evidence>
<organism evidence="2 3">
    <name type="scientific">Naematelia encephala</name>
    <dbReference type="NCBI Taxonomy" id="71784"/>
    <lineage>
        <taxon>Eukaryota</taxon>
        <taxon>Fungi</taxon>
        <taxon>Dikarya</taxon>
        <taxon>Basidiomycota</taxon>
        <taxon>Agaricomycotina</taxon>
        <taxon>Tremellomycetes</taxon>
        <taxon>Tremellales</taxon>
        <taxon>Naemateliaceae</taxon>
        <taxon>Naematelia</taxon>
    </lineage>
</organism>
<dbReference type="PANTHER" id="PTHR43805:SF1">
    <property type="entry name" value="GP-PDE DOMAIN-CONTAINING PROTEIN"/>
    <property type="match status" value="1"/>
</dbReference>
<accession>A0A1Y2BF27</accession>
<gene>
    <name evidence="2" type="ORF">BCR39DRAFT_520017</name>
</gene>
<dbReference type="GO" id="GO:0008081">
    <property type="term" value="F:phosphoric diester hydrolase activity"/>
    <property type="evidence" value="ECO:0007669"/>
    <property type="project" value="InterPro"/>
</dbReference>